<dbReference type="RefSeq" id="WP_179836196.1">
    <property type="nucleotide sequence ID" value="NZ_BMRD01000004.1"/>
</dbReference>
<comment type="caution">
    <text evidence="2">The sequence shown here is derived from an EMBL/GenBank/DDBJ whole genome shotgun (WGS) entry which is preliminary data.</text>
</comment>
<proteinExistence type="predicted"/>
<evidence type="ECO:0000313" key="2">
    <source>
        <dbReference type="EMBL" id="NYE15516.1"/>
    </source>
</evidence>
<sequence length="1057" mass="114894">MKSIRDRAERNRKIEVYRRLFVHAPSLDGVPSALLADLADDLASLSAMLVARALGAKADRNSLFIAVRLAGRILDHTALDHPGRAGRMSNLAIGLMRQSLMTGKPADLDLAVDLARQAAEAPGPGRVDYLSNLVEVLDQRRKMLSAPDGLEEAIERRRECIDLLGEDSRLPAHLGNYGLDLFQRFLRDGTVGDLDRAVEASRRALRLLPNDHSERSRHLNALGLFQRHRFETVGEIADLLESVRRAEESVSLPSAESSERGGQLANLSVSLRLRYSRLGSPADLDRAIHTGREALEAMPSNDPERVAALADLGVALRTRFELRGGRADVEAAVRLGERALADTPSDHPFRGARLGNLGISLQLLFGRTGDLADLDRAIAAAREALALRGDRLDRKATLNDLGLGLRLRFEHSGEISDLDASISNLREAIDGQDDDQHRPMRLNSLCGSLQARYEVTGDPGDLDAAVAMGSTAVEATPSGDRAWTAYAVTLSSALRARFERTSDSRDRDLALRLLGSVTDAPFVAPSIRIPALRLAAELAMPDQVGRAAALTEAAVLQLPDLALRELDRGDRQHLIRGVSGLASYAASLALSDPGVREKERPGRALRLLEAGRSVLLTQSLAIRNDYTDLRDAHPGLAAELASLRSELDRSPTVRVTAGVFDTRHEQSDRLTRLLDHIRNLHGFETFGLPPTEKELRSQARQDAIVTFAISPLRSDALITTEQAITNVALPLLEQERLIGQINAFHQALAILGDAEASFGERISAQRRLLEILAWLWDAAAEPVLEALGIEGPPEDAWPRLWWSPGGLLGLLPLHAAGHHFRSPDPTHRAVLDRVVSSYTPTINALRYARGRSSRSPGEDWTLLVAMPETPAQVPLPMATQEVETLRGLLPRPTLVQARPVTGAAVLSALPGSTIVHFACHGRSDPADPSQSRLLLHDWKSAPLTVAALAPVDHDRARLAYLSACSTAVTRDTQLLDESIHLASAFQLAGFPHVIATLWTIPDDSAVAIAGSFYERLCQSGRPATEDSAHALHQTINALRSEEPLALTRWGAHVHFGA</sequence>
<dbReference type="InterPro" id="IPR011990">
    <property type="entry name" value="TPR-like_helical_dom_sf"/>
</dbReference>
<keyword evidence="3" id="KW-1185">Reference proteome</keyword>
<organism evidence="2 3">
    <name type="scientific">Actinomadura citrea</name>
    <dbReference type="NCBI Taxonomy" id="46158"/>
    <lineage>
        <taxon>Bacteria</taxon>
        <taxon>Bacillati</taxon>
        <taxon>Actinomycetota</taxon>
        <taxon>Actinomycetes</taxon>
        <taxon>Streptosporangiales</taxon>
        <taxon>Thermomonosporaceae</taxon>
        <taxon>Actinomadura</taxon>
    </lineage>
</organism>
<reference evidence="2 3" key="1">
    <citation type="submission" date="2020-07" db="EMBL/GenBank/DDBJ databases">
        <title>Sequencing the genomes of 1000 actinobacteria strains.</title>
        <authorList>
            <person name="Klenk H.-P."/>
        </authorList>
    </citation>
    <scope>NUCLEOTIDE SEQUENCE [LARGE SCALE GENOMIC DNA]</scope>
    <source>
        <strain evidence="2 3">DSM 43461</strain>
    </source>
</reference>
<protein>
    <submittedName>
        <fullName evidence="2">Tetratricopeptide (TPR) repeat protein</fullName>
    </submittedName>
</protein>
<dbReference type="EMBL" id="JACCBT010000001">
    <property type="protein sequence ID" value="NYE15516.1"/>
    <property type="molecule type" value="Genomic_DNA"/>
</dbReference>
<feature type="domain" description="CHAT" evidence="1">
    <location>
        <begin position="771"/>
        <end position="1056"/>
    </location>
</feature>
<name>A0A7Y9KFJ3_9ACTN</name>
<dbReference type="InterPro" id="IPR024983">
    <property type="entry name" value="CHAT_dom"/>
</dbReference>
<dbReference type="AlphaFoldDB" id="A0A7Y9KFJ3"/>
<accession>A0A7Y9KFJ3</accession>
<dbReference type="Gene3D" id="1.25.40.10">
    <property type="entry name" value="Tetratricopeptide repeat domain"/>
    <property type="match status" value="2"/>
</dbReference>
<evidence type="ECO:0000313" key="3">
    <source>
        <dbReference type="Proteomes" id="UP000591272"/>
    </source>
</evidence>
<gene>
    <name evidence="2" type="ORF">BJ999_005812</name>
</gene>
<dbReference type="Pfam" id="PF12770">
    <property type="entry name" value="CHAT"/>
    <property type="match status" value="1"/>
</dbReference>
<evidence type="ECO:0000259" key="1">
    <source>
        <dbReference type="Pfam" id="PF12770"/>
    </source>
</evidence>
<dbReference type="Proteomes" id="UP000591272">
    <property type="component" value="Unassembled WGS sequence"/>
</dbReference>